<organism evidence="1 2">
    <name type="scientific">Smallanthus sonchifolius</name>
    <dbReference type="NCBI Taxonomy" id="185202"/>
    <lineage>
        <taxon>Eukaryota</taxon>
        <taxon>Viridiplantae</taxon>
        <taxon>Streptophyta</taxon>
        <taxon>Embryophyta</taxon>
        <taxon>Tracheophyta</taxon>
        <taxon>Spermatophyta</taxon>
        <taxon>Magnoliopsida</taxon>
        <taxon>eudicotyledons</taxon>
        <taxon>Gunneridae</taxon>
        <taxon>Pentapetalae</taxon>
        <taxon>asterids</taxon>
        <taxon>campanulids</taxon>
        <taxon>Asterales</taxon>
        <taxon>Asteraceae</taxon>
        <taxon>Asteroideae</taxon>
        <taxon>Heliantheae alliance</taxon>
        <taxon>Millerieae</taxon>
        <taxon>Smallanthus</taxon>
    </lineage>
</organism>
<accession>A0ACB9JY72</accession>
<sequence length="117" mass="13594">MSLGRACILTTKHKKNMEMIEEIYEEAKGEGKGNCRSPTEFRPIGLDQIIQAVGMETKEVTMEEDDFVQTSSISWHHSFVGYKEVEQEHKENGTKMIIENESYRLVDENYKEAEHEH</sequence>
<evidence type="ECO:0000313" key="2">
    <source>
        <dbReference type="Proteomes" id="UP001056120"/>
    </source>
</evidence>
<name>A0ACB9JY72_9ASTR</name>
<comment type="caution">
    <text evidence="1">The sequence shown here is derived from an EMBL/GenBank/DDBJ whole genome shotgun (WGS) entry which is preliminary data.</text>
</comment>
<keyword evidence="2" id="KW-1185">Reference proteome</keyword>
<evidence type="ECO:0000313" key="1">
    <source>
        <dbReference type="EMBL" id="KAI3825001.1"/>
    </source>
</evidence>
<proteinExistence type="predicted"/>
<reference evidence="2" key="1">
    <citation type="journal article" date="2022" name="Mol. Ecol. Resour.">
        <title>The genomes of chicory, endive, great burdock and yacon provide insights into Asteraceae palaeo-polyploidization history and plant inulin production.</title>
        <authorList>
            <person name="Fan W."/>
            <person name="Wang S."/>
            <person name="Wang H."/>
            <person name="Wang A."/>
            <person name="Jiang F."/>
            <person name="Liu H."/>
            <person name="Zhao H."/>
            <person name="Xu D."/>
            <person name="Zhang Y."/>
        </authorList>
    </citation>
    <scope>NUCLEOTIDE SEQUENCE [LARGE SCALE GENOMIC DNA]</scope>
    <source>
        <strain evidence="2">cv. Yunnan</strain>
    </source>
</reference>
<gene>
    <name evidence="1" type="ORF">L1987_06476</name>
</gene>
<protein>
    <submittedName>
        <fullName evidence="1">Uncharacterized protein</fullName>
    </submittedName>
</protein>
<reference evidence="1 2" key="2">
    <citation type="journal article" date="2022" name="Mol. Ecol. Resour.">
        <title>The genomes of chicory, endive, great burdock and yacon provide insights into Asteraceae paleo-polyploidization history and plant inulin production.</title>
        <authorList>
            <person name="Fan W."/>
            <person name="Wang S."/>
            <person name="Wang H."/>
            <person name="Wang A."/>
            <person name="Jiang F."/>
            <person name="Liu H."/>
            <person name="Zhao H."/>
            <person name="Xu D."/>
            <person name="Zhang Y."/>
        </authorList>
    </citation>
    <scope>NUCLEOTIDE SEQUENCE [LARGE SCALE GENOMIC DNA]</scope>
    <source>
        <strain evidence="2">cv. Yunnan</strain>
        <tissue evidence="1">Leaves</tissue>
    </source>
</reference>
<dbReference type="Proteomes" id="UP001056120">
    <property type="component" value="Linkage Group LG02"/>
</dbReference>
<dbReference type="EMBL" id="CM042019">
    <property type="protein sequence ID" value="KAI3825001.1"/>
    <property type="molecule type" value="Genomic_DNA"/>
</dbReference>